<dbReference type="VEuPathDB" id="FungiDB:DD237_004632"/>
<dbReference type="InterPro" id="IPR001544">
    <property type="entry name" value="Aminotrans_IV"/>
</dbReference>
<evidence type="ECO:0000313" key="2">
    <source>
        <dbReference type="EMBL" id="RMX63360.1"/>
    </source>
</evidence>
<evidence type="ECO:0000256" key="1">
    <source>
        <dbReference type="SAM" id="SignalP"/>
    </source>
</evidence>
<gene>
    <name evidence="2" type="ORF">DD238_008047</name>
</gene>
<proteinExistence type="predicted"/>
<dbReference type="InterPro" id="IPR043132">
    <property type="entry name" value="BCAT-like_C"/>
</dbReference>
<dbReference type="Proteomes" id="UP000282087">
    <property type="component" value="Unassembled WGS sequence"/>
</dbReference>
<accession>A0A3M6VG86</accession>
<dbReference type="PANTHER" id="PTHR47703:SF2">
    <property type="entry name" value="D-AMINOACID AMINOTRANSFERASE-LIKE PLP-DEPENDENT ENZYMES SUPERFAMILY PROTEIN"/>
    <property type="match status" value="1"/>
</dbReference>
<keyword evidence="3" id="KW-1185">Reference proteome</keyword>
<comment type="caution">
    <text evidence="2">The sequence shown here is derived from an EMBL/GenBank/DDBJ whole genome shotgun (WGS) entry which is preliminary data.</text>
</comment>
<evidence type="ECO:0000313" key="3">
    <source>
        <dbReference type="Proteomes" id="UP000282087"/>
    </source>
</evidence>
<dbReference type="Pfam" id="PF01063">
    <property type="entry name" value="Aminotran_4"/>
    <property type="match status" value="1"/>
</dbReference>
<dbReference type="EMBL" id="QLLG01000415">
    <property type="protein sequence ID" value="RMX63360.1"/>
    <property type="molecule type" value="Genomic_DNA"/>
</dbReference>
<keyword evidence="1" id="KW-0732">Signal</keyword>
<reference evidence="2 3" key="1">
    <citation type="submission" date="2018-06" db="EMBL/GenBank/DDBJ databases">
        <title>Comparative genomics of downy mildews reveals potential adaptations to biotrophy.</title>
        <authorList>
            <person name="Fletcher K."/>
            <person name="Klosterman S.J."/>
            <person name="Derevnina L."/>
            <person name="Martin F."/>
            <person name="Koike S."/>
            <person name="Reyes Chin-Wo S."/>
            <person name="Mou B."/>
            <person name="Michelmore R."/>
        </authorList>
    </citation>
    <scope>NUCLEOTIDE SEQUENCE [LARGE SCALE GENOMIC DNA]</scope>
    <source>
        <strain evidence="2 3">R14</strain>
    </source>
</reference>
<dbReference type="Gene3D" id="3.20.10.10">
    <property type="entry name" value="D-amino Acid Aminotransferase, subunit A, domain 2"/>
    <property type="match status" value="1"/>
</dbReference>
<feature type="chain" id="PRO_5017999686" evidence="1">
    <location>
        <begin position="17"/>
        <end position="320"/>
    </location>
</feature>
<organism evidence="2 3">
    <name type="scientific">Peronospora effusa</name>
    <dbReference type="NCBI Taxonomy" id="542832"/>
    <lineage>
        <taxon>Eukaryota</taxon>
        <taxon>Sar</taxon>
        <taxon>Stramenopiles</taxon>
        <taxon>Oomycota</taxon>
        <taxon>Peronosporomycetes</taxon>
        <taxon>Peronosporales</taxon>
        <taxon>Peronosporaceae</taxon>
        <taxon>Peronospora</taxon>
    </lineage>
</organism>
<dbReference type="PANTHER" id="PTHR47703">
    <property type="entry name" value="D-AMINOACID AMINOTRANSFERASE-LIKE PLP-DEPENDENT ENZYMES SUPERFAMILY PROTEIN"/>
    <property type="match status" value="1"/>
</dbReference>
<dbReference type="AlphaFoldDB" id="A0A3M6VG86"/>
<dbReference type="GO" id="GO:0003824">
    <property type="term" value="F:catalytic activity"/>
    <property type="evidence" value="ECO:0007669"/>
    <property type="project" value="InterPro"/>
</dbReference>
<dbReference type="InterPro" id="IPR036038">
    <property type="entry name" value="Aminotransferase-like"/>
</dbReference>
<name>A0A3M6VG86_9STRA</name>
<feature type="signal peptide" evidence="1">
    <location>
        <begin position="1"/>
        <end position="16"/>
    </location>
</feature>
<protein>
    <submittedName>
        <fullName evidence="2">Uncharacterized protein</fullName>
    </submittedName>
</protein>
<dbReference type="SUPFAM" id="SSF56752">
    <property type="entry name" value="D-aminoacid aminotransferase-like PLP-dependent enzymes"/>
    <property type="match status" value="1"/>
</dbReference>
<sequence>MTVLIAEVLNVLTASSLPVPSVLTCDAFSSSKKFLQSRPAGVYTCVRARLKVLNLEPVLSRVLVEWPFHVQRLTAGLVIMDIKFKHDKLKLKRLQMATEVVATSVMIQWQASETVDGMLSVLWYPLEESDDYGVAVHICAMPQPKCLASTVLVYGEGRENARCKHTQWIEDRVPLETHMAHLMETRGEPIHEVLLSKAAQGEDRYLLEGLVTNFFVVMDGQLYTAGQDVLQGSTRELVLKACRDLFIPVILEAPRLSDREMWQAAFVTSAVRVVIDVTRLLYEEKDSEHLVVRETLIPCDKTGLVQRIRDQISMQRMYLQ</sequence>